<sequence length="352" mass="38192">MAQQSQPPEELKGFENLSPGTYNTPGGSIVSYSHTPASQHKPGAPILVLLHGWPQTRYIWRYAVPVLSQLGYTLFVPDLPGYGYSTMSTVSALDVGSKSEHDRVTVGFGVLSAVRAVYGNGSPSSIQDEDELKVVLIGHDRGGRVSQRLVTSSSNSSPPIPKSLNIRILGAMLLDIVPYAAQWDAHANPRTSTRYWHWTFLPSAFSVPMVQAYGGGRFCREIVAAVAGSNEAGRESLYAGGAVEHYARCYEQDEVIRGAMADYSAGAAEDWDAQQEDIKEERKIDVPLVVLYCEGLGKMHGGDVEAIWKRWAGPGAKLSVHAVQGGVGHYLPEEAPEETNKHIVEFLKGLGL</sequence>
<keyword evidence="5" id="KW-1185">Reference proteome</keyword>
<dbReference type="PANTHER" id="PTHR43329">
    <property type="entry name" value="EPOXIDE HYDROLASE"/>
    <property type="match status" value="1"/>
</dbReference>
<protein>
    <recommendedName>
        <fullName evidence="3">AB hydrolase-1 domain-containing protein</fullName>
    </recommendedName>
</protein>
<proteinExistence type="inferred from homology"/>
<dbReference type="PRINTS" id="PR00412">
    <property type="entry name" value="EPOXHYDRLASE"/>
</dbReference>
<comment type="caution">
    <text evidence="4">The sequence shown here is derived from an EMBL/GenBank/DDBJ whole genome shotgun (WGS) entry which is preliminary data.</text>
</comment>
<dbReference type="InterPro" id="IPR000073">
    <property type="entry name" value="AB_hydrolase_1"/>
</dbReference>
<name>A0A439CTS0_9PEZI</name>
<dbReference type="Gene3D" id="3.40.50.1820">
    <property type="entry name" value="alpha/beta hydrolase"/>
    <property type="match status" value="1"/>
</dbReference>
<evidence type="ECO:0000259" key="3">
    <source>
        <dbReference type="Pfam" id="PF12697"/>
    </source>
</evidence>
<dbReference type="AlphaFoldDB" id="A0A439CTS0"/>
<reference evidence="4 5" key="1">
    <citation type="submission" date="2018-12" db="EMBL/GenBank/DDBJ databases">
        <title>Draft genome sequence of Xylaria grammica IHI A82.</title>
        <authorList>
            <person name="Buettner E."/>
            <person name="Kellner H."/>
        </authorList>
    </citation>
    <scope>NUCLEOTIDE SEQUENCE [LARGE SCALE GENOMIC DNA]</scope>
    <source>
        <strain evidence="4 5">IHI A82</strain>
    </source>
</reference>
<keyword evidence="1" id="KW-0378">Hydrolase</keyword>
<dbReference type="SUPFAM" id="SSF53474">
    <property type="entry name" value="alpha/beta-Hydrolases"/>
    <property type="match status" value="1"/>
</dbReference>
<dbReference type="InterPro" id="IPR000639">
    <property type="entry name" value="Epox_hydrolase-like"/>
</dbReference>
<evidence type="ECO:0000313" key="4">
    <source>
        <dbReference type="EMBL" id="RWA05491.1"/>
    </source>
</evidence>
<evidence type="ECO:0000256" key="2">
    <source>
        <dbReference type="ARBA" id="ARBA00038334"/>
    </source>
</evidence>
<dbReference type="Proteomes" id="UP000286045">
    <property type="component" value="Unassembled WGS sequence"/>
</dbReference>
<gene>
    <name evidence="4" type="ORF">EKO27_g9607</name>
</gene>
<dbReference type="GO" id="GO:0016787">
    <property type="term" value="F:hydrolase activity"/>
    <property type="evidence" value="ECO:0007669"/>
    <property type="project" value="UniProtKB-KW"/>
</dbReference>
<evidence type="ECO:0000256" key="1">
    <source>
        <dbReference type="ARBA" id="ARBA00022801"/>
    </source>
</evidence>
<organism evidence="4 5">
    <name type="scientific">Xylaria grammica</name>
    <dbReference type="NCBI Taxonomy" id="363999"/>
    <lineage>
        <taxon>Eukaryota</taxon>
        <taxon>Fungi</taxon>
        <taxon>Dikarya</taxon>
        <taxon>Ascomycota</taxon>
        <taxon>Pezizomycotina</taxon>
        <taxon>Sordariomycetes</taxon>
        <taxon>Xylariomycetidae</taxon>
        <taxon>Xylariales</taxon>
        <taxon>Xylariaceae</taxon>
        <taxon>Xylaria</taxon>
    </lineage>
</organism>
<accession>A0A439CTS0</accession>
<dbReference type="InterPro" id="IPR029058">
    <property type="entry name" value="AB_hydrolase_fold"/>
</dbReference>
<comment type="similarity">
    <text evidence="2">Belongs to the AB hydrolase superfamily. Epoxide hydrolase family.</text>
</comment>
<evidence type="ECO:0000313" key="5">
    <source>
        <dbReference type="Proteomes" id="UP000286045"/>
    </source>
</evidence>
<feature type="domain" description="AB hydrolase-1" evidence="3">
    <location>
        <begin position="47"/>
        <end position="340"/>
    </location>
</feature>
<dbReference type="Pfam" id="PF12697">
    <property type="entry name" value="Abhydrolase_6"/>
    <property type="match status" value="1"/>
</dbReference>
<dbReference type="STRING" id="363999.A0A439CTS0"/>
<dbReference type="EMBL" id="RYZI01000433">
    <property type="protein sequence ID" value="RWA05491.1"/>
    <property type="molecule type" value="Genomic_DNA"/>
</dbReference>